<feature type="region of interest" description="Disordered" evidence="2">
    <location>
        <begin position="259"/>
        <end position="280"/>
    </location>
</feature>
<keyword evidence="3" id="KW-0812">Transmembrane</keyword>
<dbReference type="SMART" id="SM00333">
    <property type="entry name" value="TUDOR"/>
    <property type="match status" value="1"/>
</dbReference>
<dbReference type="InterPro" id="IPR047368">
    <property type="entry name" value="KH-I_AKAP1"/>
</dbReference>
<dbReference type="EMBL" id="JAWDGP010007710">
    <property type="protein sequence ID" value="KAK3707687.1"/>
    <property type="molecule type" value="Genomic_DNA"/>
</dbReference>
<accession>A0AAE0XSD4</accession>
<reference evidence="5" key="1">
    <citation type="journal article" date="2023" name="G3 (Bethesda)">
        <title>A reference genome for the long-term kleptoplast-retaining sea slug Elysia crispata morphotype clarki.</title>
        <authorList>
            <person name="Eastman K.E."/>
            <person name="Pendleton A.L."/>
            <person name="Shaikh M.A."/>
            <person name="Suttiyut T."/>
            <person name="Ogas R."/>
            <person name="Tomko P."/>
            <person name="Gavelis G."/>
            <person name="Widhalm J.R."/>
            <person name="Wisecaver J.H."/>
        </authorList>
    </citation>
    <scope>NUCLEOTIDE SEQUENCE</scope>
    <source>
        <strain evidence="5">ECLA1</strain>
    </source>
</reference>
<dbReference type="InterPro" id="IPR004088">
    <property type="entry name" value="KH_dom_type_1"/>
</dbReference>
<dbReference type="InterPro" id="IPR050621">
    <property type="entry name" value="Tudor_domain_containing"/>
</dbReference>
<gene>
    <name evidence="5" type="ORF">RRG08_050502</name>
</gene>
<sequence>MRDYRMPLAVAVPAAFAVLAVLWIFRRKSGKGGKPSGKSRIDDKGIDVSGEQHSEIVVSSCTLGVEKQGITITQRKIPETQARDRGDADLSHNAPDFTAGFDIKPAPTESPICAKIVPQEESVEVAVIDDVTEDLHSVHSEALTQVQLDQVEKMIMSAMGDGLHEATGKLMSSRGQVAHGDLGQSLSASSGIEDMDSFGQSYHDTVATPTDVLPSEKVINCSSVATIGFDIAEEMKGSDNSGSTTLEETVISEMTIKPVSVSSHQMVSEPETISEAAAEGDIQCSPQEEAAFFPSSDLHSSHVSSLSQDTEANSEQFISTDFTAQQQSSNQNSVPPPSPVFSSSLSSATSDQPLSKQEKQKPQEQISTGQNIPFTSSTSNEAALSAASMTRRRMPIMSSGSLESQASLGPEDIDSLWGIKPLSGASANWDRQLSLDDPDSPLRKSAIASESDISLPSSTPAEIEIISPSVSSLHNEQPVAAATGMLTEPVEPASATPVSKEDNATKDGKDIEQALKPNSPLCDSNSEGSNDSGRGGSEHEAAAGGSGDPLIQIDFNIPSDLCGRFIGRQGKNINFMKNKTGASISLTNNPFTADFQICQVAGTQSEVDSALAMIRRKFPLQDHPLLTMVPINMNPASMVGNAEQQPFIVPDVMQLSLPEGVSVEVYVSAIVDAGHIFVQQPTHRSFMSLEKLTFHLNNVYGQDTNVPSVPTPVECGVICVVENDGYWYRAMIMSQEDENGEAQIKFVDYGGYTNMHVSSLKQIRTDFMTLPFQAVECFMGNVTPLQGEEYFSDEATNVLAEMTNMKLLQCQVIARSETGIPYIHLYQINPAVNSAVLINRELVRNQLVQWVEMVSEEQGDPALYSSEG</sequence>
<evidence type="ECO:0000313" key="5">
    <source>
        <dbReference type="EMBL" id="KAK3707687.1"/>
    </source>
</evidence>
<dbReference type="InterPro" id="IPR035437">
    <property type="entry name" value="SNase_OB-fold_sf"/>
</dbReference>
<dbReference type="PROSITE" id="PS50304">
    <property type="entry name" value="TUDOR"/>
    <property type="match status" value="1"/>
</dbReference>
<evidence type="ECO:0000256" key="2">
    <source>
        <dbReference type="SAM" id="MobiDB-lite"/>
    </source>
</evidence>
<feature type="transmembrane region" description="Helical" evidence="3">
    <location>
        <begin position="6"/>
        <end position="25"/>
    </location>
</feature>
<keyword evidence="3" id="KW-0472">Membrane</keyword>
<dbReference type="Pfam" id="PF00013">
    <property type="entry name" value="KH_1"/>
    <property type="match status" value="1"/>
</dbReference>
<feature type="compositionally biased region" description="Polar residues" evidence="2">
    <location>
        <begin position="363"/>
        <end position="382"/>
    </location>
</feature>
<dbReference type="PROSITE" id="PS50084">
    <property type="entry name" value="KH_TYPE_1"/>
    <property type="match status" value="1"/>
</dbReference>
<dbReference type="Proteomes" id="UP001283361">
    <property type="component" value="Unassembled WGS sequence"/>
</dbReference>
<dbReference type="PANTHER" id="PTHR22948">
    <property type="entry name" value="TUDOR DOMAIN CONTAINING PROTEIN"/>
    <property type="match status" value="1"/>
</dbReference>
<feature type="compositionally biased region" description="Low complexity" evidence="2">
    <location>
        <begin position="323"/>
        <end position="333"/>
    </location>
</feature>
<comment type="caution">
    <text evidence="5">The sequence shown here is derived from an EMBL/GenBank/DDBJ whole genome shotgun (WGS) entry which is preliminary data.</text>
</comment>
<proteinExistence type="predicted"/>
<dbReference type="InterPro" id="IPR002999">
    <property type="entry name" value="Tudor"/>
</dbReference>
<dbReference type="Gene3D" id="2.40.50.90">
    <property type="match status" value="1"/>
</dbReference>
<dbReference type="CDD" id="cd22395">
    <property type="entry name" value="KH-I_AKAP1"/>
    <property type="match status" value="1"/>
</dbReference>
<dbReference type="GO" id="GO:0005739">
    <property type="term" value="C:mitochondrion"/>
    <property type="evidence" value="ECO:0007669"/>
    <property type="project" value="UniProtKB-ARBA"/>
</dbReference>
<evidence type="ECO:0000256" key="3">
    <source>
        <dbReference type="SAM" id="Phobius"/>
    </source>
</evidence>
<feature type="domain" description="Tudor" evidence="4">
    <location>
        <begin position="712"/>
        <end position="770"/>
    </location>
</feature>
<keyword evidence="1" id="KW-0694">RNA-binding</keyword>
<dbReference type="GO" id="GO:0003723">
    <property type="term" value="F:RNA binding"/>
    <property type="evidence" value="ECO:0007669"/>
    <property type="project" value="UniProtKB-UniRule"/>
</dbReference>
<evidence type="ECO:0000259" key="4">
    <source>
        <dbReference type="PROSITE" id="PS50304"/>
    </source>
</evidence>
<dbReference type="SUPFAM" id="SSF63748">
    <property type="entry name" value="Tudor/PWWP/MBT"/>
    <property type="match status" value="1"/>
</dbReference>
<evidence type="ECO:0000313" key="6">
    <source>
        <dbReference type="Proteomes" id="UP001283361"/>
    </source>
</evidence>
<dbReference type="SMART" id="SM00322">
    <property type="entry name" value="KH"/>
    <property type="match status" value="1"/>
</dbReference>
<keyword evidence="6" id="KW-1185">Reference proteome</keyword>
<feature type="region of interest" description="Disordered" evidence="2">
    <location>
        <begin position="513"/>
        <end position="549"/>
    </location>
</feature>
<dbReference type="Gene3D" id="2.30.30.140">
    <property type="match status" value="1"/>
</dbReference>
<name>A0AAE0XSD4_9GAST</name>
<dbReference type="AlphaFoldDB" id="A0AAE0XSD4"/>
<evidence type="ECO:0000256" key="1">
    <source>
        <dbReference type="PROSITE-ProRule" id="PRU00117"/>
    </source>
</evidence>
<dbReference type="InterPro" id="IPR004087">
    <property type="entry name" value="KH_dom"/>
</dbReference>
<protein>
    <recommendedName>
        <fullName evidence="4">Tudor domain-containing protein</fullName>
    </recommendedName>
</protein>
<feature type="compositionally biased region" description="Polar residues" evidence="2">
    <location>
        <begin position="521"/>
        <end position="531"/>
    </location>
</feature>
<dbReference type="InterPro" id="IPR036612">
    <property type="entry name" value="KH_dom_type_1_sf"/>
</dbReference>
<feature type="compositionally biased region" description="Low complexity" evidence="2">
    <location>
        <begin position="340"/>
        <end position="355"/>
    </location>
</feature>
<organism evidence="5 6">
    <name type="scientific">Elysia crispata</name>
    <name type="common">lettuce slug</name>
    <dbReference type="NCBI Taxonomy" id="231223"/>
    <lineage>
        <taxon>Eukaryota</taxon>
        <taxon>Metazoa</taxon>
        <taxon>Spiralia</taxon>
        <taxon>Lophotrochozoa</taxon>
        <taxon>Mollusca</taxon>
        <taxon>Gastropoda</taxon>
        <taxon>Heterobranchia</taxon>
        <taxon>Euthyneura</taxon>
        <taxon>Panpulmonata</taxon>
        <taxon>Sacoglossa</taxon>
        <taxon>Placobranchoidea</taxon>
        <taxon>Plakobranchidae</taxon>
        <taxon>Elysia</taxon>
    </lineage>
</organism>
<dbReference type="PANTHER" id="PTHR22948:SF65">
    <property type="entry name" value="A-KINASE ANCHORING PROTEIN 1"/>
    <property type="match status" value="1"/>
</dbReference>
<dbReference type="Pfam" id="PF00567">
    <property type="entry name" value="TUDOR"/>
    <property type="match status" value="1"/>
</dbReference>
<dbReference type="SUPFAM" id="SSF54791">
    <property type="entry name" value="Eukaryotic type KH-domain (KH-domain type I)"/>
    <property type="match status" value="1"/>
</dbReference>
<feature type="region of interest" description="Disordered" evidence="2">
    <location>
        <begin position="323"/>
        <end position="388"/>
    </location>
</feature>
<dbReference type="InterPro" id="IPR047367">
    <property type="entry name" value="Tudor_AKAP1"/>
</dbReference>
<keyword evidence="3" id="KW-1133">Transmembrane helix</keyword>
<dbReference type="Gene3D" id="3.30.1370.10">
    <property type="entry name" value="K Homology domain, type 1"/>
    <property type="match status" value="1"/>
</dbReference>
<dbReference type="CDD" id="cd20407">
    <property type="entry name" value="Tudor_AKAP1"/>
    <property type="match status" value="1"/>
</dbReference>